<organism evidence="3 4">
    <name type="scientific">Chitinophaga japonensis</name>
    <name type="common">Flexibacter japonensis</name>
    <dbReference type="NCBI Taxonomy" id="104662"/>
    <lineage>
        <taxon>Bacteria</taxon>
        <taxon>Pseudomonadati</taxon>
        <taxon>Bacteroidota</taxon>
        <taxon>Chitinophagia</taxon>
        <taxon>Chitinophagales</taxon>
        <taxon>Chitinophagaceae</taxon>
        <taxon>Chitinophaga</taxon>
    </lineage>
</organism>
<dbReference type="InterPro" id="IPR012373">
    <property type="entry name" value="Ferrdict_sens_TM"/>
</dbReference>
<dbReference type="Pfam" id="PF16344">
    <property type="entry name" value="FecR_C"/>
    <property type="match status" value="1"/>
</dbReference>
<sequence length="334" mass="36924">MDPQYLLLLLEKYSTGACTPAELELLDAWYTALGKERPDQLLDPDSEAAMLLTQQKLQELRARLTAVPAGAPLRPVRNPLWRRMGRWAAVVAGIALVSGMTWYSWQQRRQQVALQATPQTVDKLAYSRHITLPDSSTVVLHAGSRLEYPAAFSGAERVVTLSGEAYFDIREDPAHRFVINTGRVKTTVLGTAFNIKAYPGSNEITVSVTKGKVKVEDGQQVLAVLTPDQQMVYNTLAATLAQKPVNALEQVNWAREDMVFESVPFEQITTAISKRYEVDIRFDNPALAQCPVRASFSGTESLEEVLTVLCTVRNATYTLLPDGDVMIHGKGCSN</sequence>
<feature type="domain" description="Protein FecR C-terminal" evidence="2">
    <location>
        <begin position="258"/>
        <end position="318"/>
    </location>
</feature>
<dbReference type="RefSeq" id="WP_145718651.1">
    <property type="nucleotide sequence ID" value="NZ_BAAAFY010000006.1"/>
</dbReference>
<evidence type="ECO:0000313" key="4">
    <source>
        <dbReference type="Proteomes" id="UP000316778"/>
    </source>
</evidence>
<keyword evidence="4" id="KW-1185">Reference proteome</keyword>
<dbReference type="Proteomes" id="UP000316778">
    <property type="component" value="Unassembled WGS sequence"/>
</dbReference>
<accession>A0A562SMH5</accession>
<dbReference type="OrthoDB" id="697544at2"/>
<dbReference type="InterPro" id="IPR006860">
    <property type="entry name" value="FecR"/>
</dbReference>
<dbReference type="GO" id="GO:0016989">
    <property type="term" value="F:sigma factor antagonist activity"/>
    <property type="evidence" value="ECO:0007669"/>
    <property type="project" value="TreeGrafter"/>
</dbReference>
<evidence type="ECO:0000313" key="3">
    <source>
        <dbReference type="EMBL" id="TWI82505.1"/>
    </source>
</evidence>
<evidence type="ECO:0000259" key="1">
    <source>
        <dbReference type="Pfam" id="PF04773"/>
    </source>
</evidence>
<evidence type="ECO:0000259" key="2">
    <source>
        <dbReference type="Pfam" id="PF16344"/>
    </source>
</evidence>
<dbReference type="Gene3D" id="2.60.120.1440">
    <property type="match status" value="1"/>
</dbReference>
<proteinExistence type="predicted"/>
<dbReference type="EMBL" id="VLLG01000006">
    <property type="protein sequence ID" value="TWI82505.1"/>
    <property type="molecule type" value="Genomic_DNA"/>
</dbReference>
<reference evidence="3 4" key="1">
    <citation type="journal article" date="2013" name="Stand. Genomic Sci.">
        <title>Genomic Encyclopedia of Type Strains, Phase I: The one thousand microbial genomes (KMG-I) project.</title>
        <authorList>
            <person name="Kyrpides N.C."/>
            <person name="Woyke T."/>
            <person name="Eisen J.A."/>
            <person name="Garrity G."/>
            <person name="Lilburn T.G."/>
            <person name="Beck B.J."/>
            <person name="Whitman W.B."/>
            <person name="Hugenholtz P."/>
            <person name="Klenk H.P."/>
        </authorList>
    </citation>
    <scope>NUCLEOTIDE SEQUENCE [LARGE SCALE GENOMIC DNA]</scope>
    <source>
        <strain evidence="3 4">DSM 13484</strain>
    </source>
</reference>
<dbReference type="Pfam" id="PF04773">
    <property type="entry name" value="FecR"/>
    <property type="match status" value="1"/>
</dbReference>
<feature type="domain" description="FecR protein" evidence="1">
    <location>
        <begin position="127"/>
        <end position="214"/>
    </location>
</feature>
<name>A0A562SMH5_CHIJA</name>
<gene>
    <name evidence="3" type="ORF">LX66_5079</name>
</gene>
<dbReference type="PIRSF" id="PIRSF018266">
    <property type="entry name" value="FecR"/>
    <property type="match status" value="1"/>
</dbReference>
<protein>
    <submittedName>
        <fullName evidence="3">FecR family protein</fullName>
    </submittedName>
</protein>
<comment type="caution">
    <text evidence="3">The sequence shown here is derived from an EMBL/GenBank/DDBJ whole genome shotgun (WGS) entry which is preliminary data.</text>
</comment>
<dbReference type="PANTHER" id="PTHR30273">
    <property type="entry name" value="PERIPLASMIC SIGNAL SENSOR AND SIGMA FACTOR ACTIVATOR FECR-RELATED"/>
    <property type="match status" value="1"/>
</dbReference>
<dbReference type="InterPro" id="IPR032508">
    <property type="entry name" value="FecR_C"/>
</dbReference>
<dbReference type="PANTHER" id="PTHR30273:SF2">
    <property type="entry name" value="PROTEIN FECR"/>
    <property type="match status" value="1"/>
</dbReference>
<dbReference type="Gene3D" id="3.55.50.30">
    <property type="match status" value="1"/>
</dbReference>
<dbReference type="AlphaFoldDB" id="A0A562SMH5"/>